<keyword evidence="1" id="KW-0472">Membrane</keyword>
<keyword evidence="1" id="KW-1133">Transmembrane helix</keyword>
<keyword evidence="3" id="KW-1185">Reference proteome</keyword>
<dbReference type="Proteomes" id="UP000199520">
    <property type="component" value="Unassembled WGS sequence"/>
</dbReference>
<organism evidence="2 3">
    <name type="scientific">Pelosinus propionicus DSM 13327</name>
    <dbReference type="NCBI Taxonomy" id="1123291"/>
    <lineage>
        <taxon>Bacteria</taxon>
        <taxon>Bacillati</taxon>
        <taxon>Bacillota</taxon>
        <taxon>Negativicutes</taxon>
        <taxon>Selenomonadales</taxon>
        <taxon>Sporomusaceae</taxon>
        <taxon>Pelosinus</taxon>
    </lineage>
</organism>
<dbReference type="RefSeq" id="WP_090933893.1">
    <property type="nucleotide sequence ID" value="NZ_FOTS01000008.1"/>
</dbReference>
<feature type="transmembrane region" description="Helical" evidence="1">
    <location>
        <begin position="32"/>
        <end position="54"/>
    </location>
</feature>
<feature type="transmembrane region" description="Helical" evidence="1">
    <location>
        <begin position="74"/>
        <end position="95"/>
    </location>
</feature>
<sequence length="117" mass="13879">MTETMVTQSRKDRKNKQLSIYRKALFGRVKTVLYIAAWAFIFYSLQPFITAAAWWKAHQIMMENAFSLSAVNTIFTVIEYIVCFGMAVLFAMLSWSEWNYWRISRPVESRLFMKLLK</sequence>
<dbReference type="EMBL" id="FOTS01000008">
    <property type="protein sequence ID" value="SFL54040.1"/>
    <property type="molecule type" value="Genomic_DNA"/>
</dbReference>
<gene>
    <name evidence="2" type="ORF">SAMN04490355_100869</name>
</gene>
<evidence type="ECO:0000313" key="2">
    <source>
        <dbReference type="EMBL" id="SFL54040.1"/>
    </source>
</evidence>
<name>A0A1I4II85_9FIRM</name>
<protein>
    <submittedName>
        <fullName evidence="2">Uncharacterized protein</fullName>
    </submittedName>
</protein>
<accession>A0A1I4II85</accession>
<dbReference type="STRING" id="1123291.SAMN04490355_100869"/>
<dbReference type="AlphaFoldDB" id="A0A1I4II85"/>
<reference evidence="3" key="1">
    <citation type="submission" date="2016-10" db="EMBL/GenBank/DDBJ databases">
        <authorList>
            <person name="Varghese N."/>
            <person name="Submissions S."/>
        </authorList>
    </citation>
    <scope>NUCLEOTIDE SEQUENCE [LARGE SCALE GENOMIC DNA]</scope>
    <source>
        <strain evidence="3">DSM 13327</strain>
    </source>
</reference>
<evidence type="ECO:0000256" key="1">
    <source>
        <dbReference type="SAM" id="Phobius"/>
    </source>
</evidence>
<dbReference type="OrthoDB" id="1682868at2"/>
<proteinExistence type="predicted"/>
<evidence type="ECO:0000313" key="3">
    <source>
        <dbReference type="Proteomes" id="UP000199520"/>
    </source>
</evidence>
<keyword evidence="1" id="KW-0812">Transmembrane</keyword>